<evidence type="ECO:0000256" key="2">
    <source>
        <dbReference type="ARBA" id="ARBA00022679"/>
    </source>
</evidence>
<dbReference type="InterPro" id="IPR018520">
    <property type="entry name" value="UPP_synth-like_CS"/>
</dbReference>
<reference evidence="5" key="1">
    <citation type="submission" date="2023-07" db="EMBL/GenBank/DDBJ databases">
        <title>Chromosome-level genome assembly of Artemia franciscana.</title>
        <authorList>
            <person name="Jo E."/>
        </authorList>
    </citation>
    <scope>NUCLEOTIDE SEQUENCE</scope>
    <source>
        <tissue evidence="5">Whole body</tissue>
    </source>
</reference>
<dbReference type="EC" id="2.5.1.-" evidence="4"/>
<keyword evidence="2 4" id="KW-0808">Transferase</keyword>
<organism evidence="5 6">
    <name type="scientific">Artemia franciscana</name>
    <name type="common">Brine shrimp</name>
    <name type="synonym">Artemia sanfranciscana</name>
    <dbReference type="NCBI Taxonomy" id="6661"/>
    <lineage>
        <taxon>Eukaryota</taxon>
        <taxon>Metazoa</taxon>
        <taxon>Ecdysozoa</taxon>
        <taxon>Arthropoda</taxon>
        <taxon>Crustacea</taxon>
        <taxon>Branchiopoda</taxon>
        <taxon>Anostraca</taxon>
        <taxon>Artemiidae</taxon>
        <taxon>Artemia</taxon>
    </lineage>
</organism>
<dbReference type="Gene3D" id="3.40.1180.10">
    <property type="entry name" value="Decaprenyl diphosphate synthase-like"/>
    <property type="match status" value="1"/>
</dbReference>
<name>A0AA88H4L5_ARTSF</name>
<dbReference type="HAMAP" id="MF_01139">
    <property type="entry name" value="ISPT"/>
    <property type="match status" value="1"/>
</dbReference>
<evidence type="ECO:0000256" key="4">
    <source>
        <dbReference type="RuleBase" id="RU363018"/>
    </source>
</evidence>
<comment type="catalytic activity">
    <reaction evidence="3">
        <text>n isopentenyl diphosphate + (2E,6E)-farnesyl diphosphate = a di-trans,poly-cis-polyprenyl diphosphate + n diphosphate</text>
        <dbReference type="Rhea" id="RHEA:53008"/>
        <dbReference type="Rhea" id="RHEA-COMP:19494"/>
        <dbReference type="ChEBI" id="CHEBI:33019"/>
        <dbReference type="ChEBI" id="CHEBI:128769"/>
        <dbReference type="ChEBI" id="CHEBI:136960"/>
        <dbReference type="ChEBI" id="CHEBI:175763"/>
        <dbReference type="EC" id="2.5.1.87"/>
    </reaction>
</comment>
<dbReference type="CDD" id="cd00475">
    <property type="entry name" value="Cis_IPPS"/>
    <property type="match status" value="1"/>
</dbReference>
<comment type="similarity">
    <text evidence="1 4">Belongs to the UPP synthase family.</text>
</comment>
<dbReference type="GO" id="GO:0045547">
    <property type="term" value="F:ditrans,polycis-polyprenyl diphosphate synthase [(2E,6E)-farnesyl diphosphate specific] activity"/>
    <property type="evidence" value="ECO:0007669"/>
    <property type="project" value="UniProtKB-EC"/>
</dbReference>
<protein>
    <recommendedName>
        <fullName evidence="4">Alkyl transferase</fullName>
        <ecNumber evidence="4">2.5.1.-</ecNumber>
    </recommendedName>
</protein>
<evidence type="ECO:0000313" key="6">
    <source>
        <dbReference type="Proteomes" id="UP001187531"/>
    </source>
</evidence>
<dbReference type="PANTHER" id="PTHR10291:SF43">
    <property type="entry name" value="DEHYDRODOLICHYL DIPHOSPHATE SYNTHASE COMPLEX SUBUNIT DHDDS"/>
    <property type="match status" value="1"/>
</dbReference>
<dbReference type="EMBL" id="JAVRJZ010005198">
    <property type="protein sequence ID" value="KAK2701388.1"/>
    <property type="molecule type" value="Genomic_DNA"/>
</dbReference>
<evidence type="ECO:0000256" key="1">
    <source>
        <dbReference type="ARBA" id="ARBA00005432"/>
    </source>
</evidence>
<dbReference type="Pfam" id="PF01255">
    <property type="entry name" value="Prenyltransf"/>
    <property type="match status" value="1"/>
</dbReference>
<gene>
    <name evidence="5" type="ORF">QYM36_019955</name>
</gene>
<dbReference type="PROSITE" id="PS01066">
    <property type="entry name" value="UPP_SYNTHASE"/>
    <property type="match status" value="1"/>
</dbReference>
<evidence type="ECO:0000256" key="3">
    <source>
        <dbReference type="ARBA" id="ARBA00047353"/>
    </source>
</evidence>
<dbReference type="Proteomes" id="UP001187531">
    <property type="component" value="Unassembled WGS sequence"/>
</dbReference>
<dbReference type="SUPFAM" id="SSF64005">
    <property type="entry name" value="Undecaprenyl diphosphate synthase"/>
    <property type="match status" value="1"/>
</dbReference>
<dbReference type="NCBIfam" id="TIGR00055">
    <property type="entry name" value="uppS"/>
    <property type="match status" value="1"/>
</dbReference>
<comment type="caution">
    <text evidence="5">The sequence shown here is derived from an EMBL/GenBank/DDBJ whole genome shotgun (WGS) entry which is preliminary data.</text>
</comment>
<evidence type="ECO:0000313" key="5">
    <source>
        <dbReference type="EMBL" id="KAK2701388.1"/>
    </source>
</evidence>
<proteinExistence type="inferred from homology"/>
<dbReference type="GO" id="GO:0016094">
    <property type="term" value="P:polyprenol biosynthetic process"/>
    <property type="evidence" value="ECO:0007669"/>
    <property type="project" value="TreeGrafter"/>
</dbReference>
<dbReference type="InterPro" id="IPR001441">
    <property type="entry name" value="UPP_synth-like"/>
</dbReference>
<dbReference type="AlphaFoldDB" id="A0AA88H4L5"/>
<dbReference type="PANTHER" id="PTHR10291">
    <property type="entry name" value="DEHYDRODOLICHYL DIPHOSPHATE SYNTHASE FAMILY MEMBER"/>
    <property type="match status" value="1"/>
</dbReference>
<sequence length="255" mass="29201">MDGNGRWGKEQIGDRSYGHKNAKNAVAEAIKGCSEQDIPYLTLYAFSTENWDRPEEEINTIFEVIDEGITQYKDLFTALNIKLCVVGDKKKIPSFCANKLSEVEDLTQNNTKLQLNLAVNYGGKEEAIAACEAIVKDTLLNFVDEFYSKGFNNNSPFESLRNFLRDYRIKITPTTYKQYLSTGHLPDVDLVIRTGGKKRLSNFLLWHCAYSELCFKDLYWPVFKKKHLMEALVFFQGQQRNFGGISFPVPDPCFK</sequence>
<keyword evidence="6" id="KW-1185">Reference proteome</keyword>
<dbReference type="InterPro" id="IPR036424">
    <property type="entry name" value="UPP_synth-like_sf"/>
</dbReference>
<accession>A0AA88H4L5</accession>